<accession>A0A379KQS6</accession>
<protein>
    <submittedName>
        <fullName evidence="2">Glucose dehydrogenase</fullName>
        <ecNumber evidence="2">1.1.5.2</ecNumber>
    </submittedName>
</protein>
<dbReference type="EC" id="1.1.5.2" evidence="2"/>
<proteinExistence type="predicted"/>
<sequence>MNQRSSVSPSKLQAQPDLRTGSKWRLAIALLALTLGVFGLALFGGGVWLIALGGSWYYGLTGAGCVLSAILIWRQRRSAPYLFALIWVLTVIWALWEVGLNWWGLVPRLVAMTVILFLILIVSPALRRTTRTAA</sequence>
<evidence type="ECO:0000256" key="1">
    <source>
        <dbReference type="SAM" id="Phobius"/>
    </source>
</evidence>
<dbReference type="EMBL" id="UGUY01000001">
    <property type="protein sequence ID" value="SUD69835.1"/>
    <property type="molecule type" value="Genomic_DNA"/>
</dbReference>
<name>A0A379KQS6_PSEPU</name>
<dbReference type="SUPFAM" id="SSF53613">
    <property type="entry name" value="Ribokinase-like"/>
    <property type="match status" value="1"/>
</dbReference>
<feature type="transmembrane region" description="Helical" evidence="1">
    <location>
        <begin position="26"/>
        <end position="50"/>
    </location>
</feature>
<evidence type="ECO:0000313" key="3">
    <source>
        <dbReference type="Proteomes" id="UP000254602"/>
    </source>
</evidence>
<keyword evidence="2" id="KW-0560">Oxidoreductase</keyword>
<keyword evidence="1" id="KW-1133">Transmembrane helix</keyword>
<dbReference type="RefSeq" id="WP_115274894.1">
    <property type="nucleotide sequence ID" value="NZ_UGUY01000001.1"/>
</dbReference>
<reference evidence="2 3" key="1">
    <citation type="submission" date="2018-06" db="EMBL/GenBank/DDBJ databases">
        <authorList>
            <consortium name="Pathogen Informatics"/>
            <person name="Doyle S."/>
        </authorList>
    </citation>
    <scope>NUCLEOTIDE SEQUENCE [LARGE SCALE GENOMIC DNA]</scope>
    <source>
        <strain evidence="2 3">NCTC7914</strain>
    </source>
</reference>
<keyword evidence="1" id="KW-0472">Membrane</keyword>
<dbReference type="GO" id="GO:0008876">
    <property type="term" value="F:quinoprotein glucose dehydrogenase activity"/>
    <property type="evidence" value="ECO:0007669"/>
    <property type="project" value="UniProtKB-EC"/>
</dbReference>
<feature type="transmembrane region" description="Helical" evidence="1">
    <location>
        <begin position="102"/>
        <end position="122"/>
    </location>
</feature>
<gene>
    <name evidence="2" type="primary">gcd_2</name>
    <name evidence="2" type="ORF">NCTC7914_03983</name>
</gene>
<evidence type="ECO:0000313" key="2">
    <source>
        <dbReference type="EMBL" id="SUD69835.1"/>
    </source>
</evidence>
<dbReference type="InterPro" id="IPR029056">
    <property type="entry name" value="Ribokinase-like"/>
</dbReference>
<dbReference type="Proteomes" id="UP000254602">
    <property type="component" value="Unassembled WGS sequence"/>
</dbReference>
<feature type="transmembrane region" description="Helical" evidence="1">
    <location>
        <begin position="80"/>
        <end position="96"/>
    </location>
</feature>
<dbReference type="AlphaFoldDB" id="A0A379KQS6"/>
<keyword evidence="1" id="KW-0812">Transmembrane</keyword>
<feature type="transmembrane region" description="Helical" evidence="1">
    <location>
        <begin position="56"/>
        <end position="73"/>
    </location>
</feature>
<organism evidence="2 3">
    <name type="scientific">Pseudomonas putida</name>
    <name type="common">Arthrobacter siderocapsulatus</name>
    <dbReference type="NCBI Taxonomy" id="303"/>
    <lineage>
        <taxon>Bacteria</taxon>
        <taxon>Pseudomonadati</taxon>
        <taxon>Pseudomonadota</taxon>
        <taxon>Gammaproteobacteria</taxon>
        <taxon>Pseudomonadales</taxon>
        <taxon>Pseudomonadaceae</taxon>
        <taxon>Pseudomonas</taxon>
    </lineage>
</organism>